<dbReference type="PRINTS" id="PR00455">
    <property type="entry name" value="HTHTETR"/>
</dbReference>
<evidence type="ECO:0000256" key="3">
    <source>
        <dbReference type="SAM" id="MobiDB-lite"/>
    </source>
</evidence>
<dbReference type="PANTHER" id="PTHR43479:SF11">
    <property type="entry name" value="ACREF_ENVCD OPERON REPRESSOR-RELATED"/>
    <property type="match status" value="1"/>
</dbReference>
<dbReference type="Gene3D" id="1.10.357.10">
    <property type="entry name" value="Tetracycline Repressor, domain 2"/>
    <property type="match status" value="1"/>
</dbReference>
<feature type="DNA-binding region" description="H-T-H motif" evidence="2">
    <location>
        <begin position="86"/>
        <end position="105"/>
    </location>
</feature>
<evidence type="ECO:0000256" key="2">
    <source>
        <dbReference type="PROSITE-ProRule" id="PRU00335"/>
    </source>
</evidence>
<feature type="domain" description="HTH tetR-type" evidence="4">
    <location>
        <begin position="63"/>
        <end position="123"/>
    </location>
</feature>
<gene>
    <name evidence="5" type="ORF">CVV64_19450</name>
</gene>
<dbReference type="InterPro" id="IPR050624">
    <property type="entry name" value="HTH-type_Tx_Regulator"/>
</dbReference>
<organism evidence="5 6">
    <name type="scientific">Candidatus Wallbacteria bacterium HGW-Wallbacteria-1</name>
    <dbReference type="NCBI Taxonomy" id="2013854"/>
    <lineage>
        <taxon>Bacteria</taxon>
        <taxon>Candidatus Walliibacteriota</taxon>
    </lineage>
</organism>
<sequence>MEANMDMDSAMSKDTGKGMKSIEEADIAADNVADCAVDSHEPLKSNVRGRRRGRLTRRDASQANPFESMLSHGFNLIRQRGFSQVTVNDVLQASGVSRGTFYYHFSSMEHLLEILVQRDFQPLMMRLRELVANPEMSAVQKLNLFLGLAKNWETSSDDGIEMLLSLNVFPFNETYGRCVWNWLVNNTAPLLENILIFGVARNEFKLSITRNLGRAILILARDMTTDVVSVVVDEIIMGRDGVDTAFVRAGLYEKAISAFVGAEPGSVKIIYRNRLQKIVEYLSTQKGRAWLETMHRPHDVM</sequence>
<proteinExistence type="predicted"/>
<dbReference type="EMBL" id="PGXC01000053">
    <property type="protein sequence ID" value="PKK88293.1"/>
    <property type="molecule type" value="Genomic_DNA"/>
</dbReference>
<dbReference type="InterPro" id="IPR009057">
    <property type="entry name" value="Homeodomain-like_sf"/>
</dbReference>
<dbReference type="PROSITE" id="PS01081">
    <property type="entry name" value="HTH_TETR_1"/>
    <property type="match status" value="1"/>
</dbReference>
<reference evidence="5 6" key="1">
    <citation type="journal article" date="2017" name="ISME J.">
        <title>Potential for microbial H2 and metal transformations associated with novel bacteria and archaea in deep terrestrial subsurface sediments.</title>
        <authorList>
            <person name="Hernsdorf A.W."/>
            <person name="Amano Y."/>
            <person name="Miyakawa K."/>
            <person name="Ise K."/>
            <person name="Suzuki Y."/>
            <person name="Anantharaman K."/>
            <person name="Probst A."/>
            <person name="Burstein D."/>
            <person name="Thomas B.C."/>
            <person name="Banfield J.F."/>
        </authorList>
    </citation>
    <scope>NUCLEOTIDE SEQUENCE [LARGE SCALE GENOMIC DNA]</scope>
    <source>
        <strain evidence="5">HGW-Wallbacteria-1</strain>
    </source>
</reference>
<keyword evidence="1 2" id="KW-0238">DNA-binding</keyword>
<evidence type="ECO:0000313" key="5">
    <source>
        <dbReference type="EMBL" id="PKK88293.1"/>
    </source>
</evidence>
<dbReference type="InterPro" id="IPR001647">
    <property type="entry name" value="HTH_TetR"/>
</dbReference>
<protein>
    <recommendedName>
        <fullName evidence="4">HTH tetR-type domain-containing protein</fullName>
    </recommendedName>
</protein>
<evidence type="ECO:0000256" key="1">
    <source>
        <dbReference type="ARBA" id="ARBA00023125"/>
    </source>
</evidence>
<dbReference type="InterPro" id="IPR023772">
    <property type="entry name" value="DNA-bd_HTH_TetR-type_CS"/>
</dbReference>
<dbReference type="PANTHER" id="PTHR43479">
    <property type="entry name" value="ACREF/ENVCD OPERON REPRESSOR-RELATED"/>
    <property type="match status" value="1"/>
</dbReference>
<evidence type="ECO:0000259" key="4">
    <source>
        <dbReference type="PROSITE" id="PS50977"/>
    </source>
</evidence>
<evidence type="ECO:0000313" key="6">
    <source>
        <dbReference type="Proteomes" id="UP000233256"/>
    </source>
</evidence>
<dbReference type="AlphaFoldDB" id="A0A2N1PIW5"/>
<dbReference type="Proteomes" id="UP000233256">
    <property type="component" value="Unassembled WGS sequence"/>
</dbReference>
<name>A0A2N1PIW5_9BACT</name>
<accession>A0A2N1PIW5</accession>
<dbReference type="GO" id="GO:0003677">
    <property type="term" value="F:DNA binding"/>
    <property type="evidence" value="ECO:0007669"/>
    <property type="project" value="UniProtKB-UniRule"/>
</dbReference>
<comment type="caution">
    <text evidence="5">The sequence shown here is derived from an EMBL/GenBank/DDBJ whole genome shotgun (WGS) entry which is preliminary data.</text>
</comment>
<dbReference type="Pfam" id="PF00440">
    <property type="entry name" value="TetR_N"/>
    <property type="match status" value="1"/>
</dbReference>
<dbReference type="PROSITE" id="PS50977">
    <property type="entry name" value="HTH_TETR_2"/>
    <property type="match status" value="1"/>
</dbReference>
<dbReference type="SUPFAM" id="SSF46689">
    <property type="entry name" value="Homeodomain-like"/>
    <property type="match status" value="1"/>
</dbReference>
<feature type="region of interest" description="Disordered" evidence="3">
    <location>
        <begin position="43"/>
        <end position="62"/>
    </location>
</feature>